<dbReference type="GeneID" id="55614907"/>
<evidence type="ECO:0000313" key="2">
    <source>
        <dbReference type="Proteomes" id="UP000294655"/>
    </source>
</evidence>
<dbReference type="EMBL" id="MK580972">
    <property type="protein sequence ID" value="QBP06433.1"/>
    <property type="molecule type" value="Genomic_DNA"/>
</dbReference>
<accession>A0A482IDX1</accession>
<dbReference type="RefSeq" id="YP_009844583.1">
    <property type="nucleotide sequence ID" value="NC_048755.1"/>
</dbReference>
<evidence type="ECO:0000313" key="1">
    <source>
        <dbReference type="EMBL" id="QBP06433.1"/>
    </source>
</evidence>
<organism evidence="1 2">
    <name type="scientific">Stenotrophomonas phage YB07</name>
    <dbReference type="NCBI Taxonomy" id="2555548"/>
    <lineage>
        <taxon>Viruses</taxon>
        <taxon>Duplodnaviria</taxon>
        <taxon>Heunggongvirae</taxon>
        <taxon>Uroviricota</taxon>
        <taxon>Caudoviricetes</taxon>
        <taxon>Menderavirus</taxon>
        <taxon>Menderavirus IMESM1</taxon>
    </lineage>
</organism>
<protein>
    <submittedName>
        <fullName evidence="1">Uncharacterized protein</fullName>
    </submittedName>
</protein>
<sequence length="112" mass="12938">MNPAQRYEDTKTANFIASSALDGIRISAPAWPGYPDRSKIPPDWKPIPVDKTFQEMTIFGMTGDVIKESDLSKLILEYQITEVLKLEKDKWLPNLHNEQTPNHSKRWIKRLS</sequence>
<reference evidence="1 2" key="1">
    <citation type="submission" date="2019-02" db="EMBL/GenBank/DDBJ databases">
        <authorList>
            <person name="He Y."/>
            <person name="Shi H."/>
            <person name="Li J."/>
            <person name="Sun Y."/>
        </authorList>
    </citation>
    <scope>NUCLEOTIDE SEQUENCE [LARGE SCALE GENOMIC DNA]</scope>
</reference>
<dbReference type="KEGG" id="vg:55614907"/>
<dbReference type="Proteomes" id="UP000294655">
    <property type="component" value="Segment"/>
</dbReference>
<proteinExistence type="predicted"/>
<name>A0A482IDX1_9CAUD</name>